<dbReference type="GO" id="GO:0001517">
    <property type="term" value="F:N-acetylglucosamine 6-O-sulfotransferase activity"/>
    <property type="evidence" value="ECO:0007669"/>
    <property type="project" value="TreeGrafter"/>
</dbReference>
<evidence type="ECO:0000313" key="1">
    <source>
        <dbReference type="EMBL" id="LAC23149.1"/>
    </source>
</evidence>
<dbReference type="Gene3D" id="3.40.50.300">
    <property type="entry name" value="P-loop containing nucleotide triphosphate hydrolases"/>
    <property type="match status" value="1"/>
</dbReference>
<organism evidence="1">
    <name type="scientific">Hirondellea gigas</name>
    <dbReference type="NCBI Taxonomy" id="1518452"/>
    <lineage>
        <taxon>Eukaryota</taxon>
        <taxon>Metazoa</taxon>
        <taxon>Ecdysozoa</taxon>
        <taxon>Arthropoda</taxon>
        <taxon>Crustacea</taxon>
        <taxon>Multicrustacea</taxon>
        <taxon>Malacostraca</taxon>
        <taxon>Eumalacostraca</taxon>
        <taxon>Peracarida</taxon>
        <taxon>Amphipoda</taxon>
        <taxon>Amphilochidea</taxon>
        <taxon>Lysianassida</taxon>
        <taxon>Lysianassidira</taxon>
        <taxon>Lysianassoidea</taxon>
        <taxon>Lysianassidae</taxon>
        <taxon>Hirondellea</taxon>
    </lineage>
</organism>
<dbReference type="GO" id="GO:0006044">
    <property type="term" value="P:N-acetylglucosamine metabolic process"/>
    <property type="evidence" value="ECO:0007669"/>
    <property type="project" value="TreeGrafter"/>
</dbReference>
<reference evidence="1" key="1">
    <citation type="submission" date="2017-11" db="EMBL/GenBank/DDBJ databases">
        <title>The sensing device of the deep-sea amphipod.</title>
        <authorList>
            <person name="Kobayashi H."/>
            <person name="Nagahama T."/>
            <person name="Arai W."/>
            <person name="Sasagawa Y."/>
            <person name="Umeda M."/>
            <person name="Hayashi T."/>
            <person name="Nikaido I."/>
            <person name="Watanabe H."/>
            <person name="Oguri K."/>
            <person name="Kitazato H."/>
            <person name="Fujioka K."/>
            <person name="Kido Y."/>
            <person name="Takami H."/>
        </authorList>
    </citation>
    <scope>NUCLEOTIDE SEQUENCE</scope>
    <source>
        <tissue evidence="1">Whole body</tissue>
    </source>
</reference>
<dbReference type="AlphaFoldDB" id="A0A6A7FYK5"/>
<dbReference type="SUPFAM" id="SSF52540">
    <property type="entry name" value="P-loop containing nucleoside triphosphate hydrolases"/>
    <property type="match status" value="1"/>
</dbReference>
<dbReference type="InterPro" id="IPR027417">
    <property type="entry name" value="P-loop_NTPase"/>
</dbReference>
<dbReference type="GO" id="GO:0006790">
    <property type="term" value="P:sulfur compound metabolic process"/>
    <property type="evidence" value="ECO:0007669"/>
    <property type="project" value="TreeGrafter"/>
</dbReference>
<protein>
    <submittedName>
        <fullName evidence="1">Carbohydrate sulfotransferase 1-like</fullName>
    </submittedName>
</protein>
<name>A0A6A7FYK5_9CRUS</name>
<accession>A0A6A7FYK5</accession>
<proteinExistence type="evidence at transcript level"/>
<sequence length="395" mass="44950">MYRRAVRRSMGGWRGLVAGLLLGATLVLTSLSLIYTRSADLLLLTKEAAAGGPPLQRTADQYTLPSLDDVLQGSSDLDFNRVLKHYRTQHQQVPANTPIVHIILASTWRSGSTLLGELLAAHPGVYYHYEPLMSYGVRQLTDNDADAVNSLLSDLFKCDYRHQEEYLRFAFVNSDVFARNSRLWSMCTALPRSKCYAPDILAKICALFPIHLAKLVRVRLSLLERQLKDPRIKIVWLVRDPRAVMNSRLSNVDWCKTSSCNDPATMCSSLYDDYITFLSFRDEFPNKVMLMRYEDLAKDAYNKSRNVLEFAGLSLHPDVMTYLDGHLSTNVDVPWSTKHEPKATMSRWLKTMNWSEVLRVQQSCSHYMRALGYRIFETPTDMISGNAVGLLNLPK</sequence>
<dbReference type="Pfam" id="PF13469">
    <property type="entry name" value="Sulfotransfer_3"/>
    <property type="match status" value="1"/>
</dbReference>
<dbReference type="PANTHER" id="PTHR10704">
    <property type="entry name" value="CARBOHYDRATE SULFOTRANSFERASE"/>
    <property type="match status" value="1"/>
</dbReference>
<dbReference type="PANTHER" id="PTHR10704:SF44">
    <property type="entry name" value="LD35051P-RELATED"/>
    <property type="match status" value="1"/>
</dbReference>
<keyword evidence="1" id="KW-0808">Transferase</keyword>
<dbReference type="InterPro" id="IPR051135">
    <property type="entry name" value="Gal/GlcNAc/GalNAc_ST"/>
</dbReference>
<dbReference type="EMBL" id="IACT01003931">
    <property type="protein sequence ID" value="LAC23149.1"/>
    <property type="molecule type" value="mRNA"/>
</dbReference>